<dbReference type="SUPFAM" id="SSF56219">
    <property type="entry name" value="DNase I-like"/>
    <property type="match status" value="1"/>
</dbReference>
<sequence length="343" mass="36866">MRLPRLYRFRSLLGLVVLAGGTSFAEPIATPASLIPVDARPTPEGDFAVLTYNVKGLPWPIARQRGPALRKIAARLAQLRREGRQPGVVVLQEAFRDEAKQIGAIAGYPYYVEGPYTAPAPAAADMPGREWSLGETGPAWIDSGLVVLSDYPVRAVARAPFPAGACAGYDCLAAKGVVLVTLDVPGIGPVAVATTHLNCRKASGAPRARTEAAYARQAAFLRDYLGRTRDRGVPVIVAGDFNQGQRPFRIASLRDALRQLNGGVPVRDALSQEAPIAGQDVTRGADAAWIRQRARDLQFSLPGTRARLVPSDIEIPFGTEPDGTMLSDHMGYTVHYRLRPLAS</sequence>
<keyword evidence="3" id="KW-0540">Nuclease</keyword>
<feature type="signal peptide" evidence="1">
    <location>
        <begin position="1"/>
        <end position="25"/>
    </location>
</feature>
<dbReference type="RefSeq" id="WP_275226980.1">
    <property type="nucleotide sequence ID" value="NZ_JARESE010000010.1"/>
</dbReference>
<dbReference type="PANTHER" id="PTHR16320:SF23">
    <property type="entry name" value="SPHINGOMYELINASE C 1"/>
    <property type="match status" value="1"/>
</dbReference>
<keyword evidence="1" id="KW-0732">Signal</keyword>
<dbReference type="GO" id="GO:0004519">
    <property type="term" value="F:endonuclease activity"/>
    <property type="evidence" value="ECO:0007669"/>
    <property type="project" value="UniProtKB-KW"/>
</dbReference>
<reference evidence="3 4" key="1">
    <citation type="submission" date="2023-03" db="EMBL/GenBank/DDBJ databases">
        <title>NovoSphingobium album sp. nov. isolated from polycyclic aromatic hydrocarbons- and heavy-metal polluted soil.</title>
        <authorList>
            <person name="Liu Z."/>
            <person name="Wang K."/>
        </authorList>
    </citation>
    <scope>NUCLEOTIDE SEQUENCE [LARGE SCALE GENOMIC DNA]</scope>
    <source>
        <strain evidence="3 4">H3SJ31-1</strain>
    </source>
</reference>
<gene>
    <name evidence="3" type="ORF">PYV00_04100</name>
</gene>
<name>A0ABT5WLJ2_9SPHN</name>
<proteinExistence type="predicted"/>
<dbReference type="PANTHER" id="PTHR16320">
    <property type="entry name" value="SPHINGOMYELINASE FAMILY MEMBER"/>
    <property type="match status" value="1"/>
</dbReference>
<comment type="caution">
    <text evidence="3">The sequence shown here is derived from an EMBL/GenBank/DDBJ whole genome shotgun (WGS) entry which is preliminary data.</text>
</comment>
<evidence type="ECO:0000313" key="3">
    <source>
        <dbReference type="EMBL" id="MDE8650900.1"/>
    </source>
</evidence>
<keyword evidence="4" id="KW-1185">Reference proteome</keyword>
<evidence type="ECO:0000256" key="1">
    <source>
        <dbReference type="SAM" id="SignalP"/>
    </source>
</evidence>
<keyword evidence="3" id="KW-0378">Hydrolase</keyword>
<dbReference type="Pfam" id="PF03372">
    <property type="entry name" value="Exo_endo_phos"/>
    <property type="match status" value="1"/>
</dbReference>
<evidence type="ECO:0000259" key="2">
    <source>
        <dbReference type="Pfam" id="PF03372"/>
    </source>
</evidence>
<dbReference type="EMBL" id="JARESE010000010">
    <property type="protein sequence ID" value="MDE8650900.1"/>
    <property type="molecule type" value="Genomic_DNA"/>
</dbReference>
<feature type="domain" description="Endonuclease/exonuclease/phosphatase" evidence="2">
    <location>
        <begin position="50"/>
        <end position="254"/>
    </location>
</feature>
<dbReference type="InterPro" id="IPR036691">
    <property type="entry name" value="Endo/exonu/phosph_ase_sf"/>
</dbReference>
<feature type="chain" id="PRO_5047531103" evidence="1">
    <location>
        <begin position="26"/>
        <end position="343"/>
    </location>
</feature>
<dbReference type="InterPro" id="IPR038772">
    <property type="entry name" value="Sph/SMPD2-like"/>
</dbReference>
<dbReference type="InterPro" id="IPR005135">
    <property type="entry name" value="Endo/exonuclease/phosphatase"/>
</dbReference>
<organism evidence="3 4">
    <name type="scientific">Novosphingobium album</name>
    <name type="common">ex Liu et al. 2023</name>
    <dbReference type="NCBI Taxonomy" id="3031130"/>
    <lineage>
        <taxon>Bacteria</taxon>
        <taxon>Pseudomonadati</taxon>
        <taxon>Pseudomonadota</taxon>
        <taxon>Alphaproteobacteria</taxon>
        <taxon>Sphingomonadales</taxon>
        <taxon>Sphingomonadaceae</taxon>
        <taxon>Novosphingobium</taxon>
    </lineage>
</organism>
<evidence type="ECO:0000313" key="4">
    <source>
        <dbReference type="Proteomes" id="UP001216253"/>
    </source>
</evidence>
<keyword evidence="3" id="KW-0255">Endonuclease</keyword>
<dbReference type="Gene3D" id="3.60.10.10">
    <property type="entry name" value="Endonuclease/exonuclease/phosphatase"/>
    <property type="match status" value="1"/>
</dbReference>
<protein>
    <submittedName>
        <fullName evidence="3">Endonuclease/exonuclease/phosphatase family protein</fullName>
    </submittedName>
</protein>
<dbReference type="Proteomes" id="UP001216253">
    <property type="component" value="Unassembled WGS sequence"/>
</dbReference>
<accession>A0ABT5WLJ2</accession>